<proteinExistence type="predicted"/>
<gene>
    <name evidence="4" type="ORF">OF850_20235</name>
</gene>
<evidence type="ECO:0000259" key="2">
    <source>
        <dbReference type="Pfam" id="PF00534"/>
    </source>
</evidence>
<accession>A0ABT3P0L2</accession>
<evidence type="ECO:0000313" key="4">
    <source>
        <dbReference type="EMBL" id="MCW8087936.1"/>
    </source>
</evidence>
<evidence type="ECO:0000313" key="5">
    <source>
        <dbReference type="Proteomes" id="UP001526430"/>
    </source>
</evidence>
<organism evidence="4 5">
    <name type="scientific">Sabulicella glaciei</name>
    <dbReference type="NCBI Taxonomy" id="2984948"/>
    <lineage>
        <taxon>Bacteria</taxon>
        <taxon>Pseudomonadati</taxon>
        <taxon>Pseudomonadota</taxon>
        <taxon>Alphaproteobacteria</taxon>
        <taxon>Acetobacterales</taxon>
        <taxon>Acetobacteraceae</taxon>
        <taxon>Sabulicella</taxon>
    </lineage>
</organism>
<feature type="domain" description="Glycosyl transferase family 1" evidence="2">
    <location>
        <begin position="259"/>
        <end position="412"/>
    </location>
</feature>
<dbReference type="CDD" id="cd03809">
    <property type="entry name" value="GT4_MtfB-like"/>
    <property type="match status" value="1"/>
</dbReference>
<reference evidence="4 5" key="1">
    <citation type="submission" date="2022-10" db="EMBL/GenBank/DDBJ databases">
        <title>Roseococcus glaciei nov., sp. nov., isolated from glacier.</title>
        <authorList>
            <person name="Liu Q."/>
            <person name="Xin Y.-H."/>
        </authorList>
    </citation>
    <scope>NUCLEOTIDE SEQUENCE [LARGE SCALE GENOMIC DNA]</scope>
    <source>
        <strain evidence="4 5">MDT2-1-1</strain>
    </source>
</reference>
<dbReference type="InterPro" id="IPR028098">
    <property type="entry name" value="Glyco_trans_4-like_N"/>
</dbReference>
<name>A0ABT3P0L2_9PROT</name>
<dbReference type="EMBL" id="JAPFQI010000024">
    <property type="protein sequence ID" value="MCW8087936.1"/>
    <property type="molecule type" value="Genomic_DNA"/>
</dbReference>
<evidence type="ECO:0000259" key="3">
    <source>
        <dbReference type="Pfam" id="PF13439"/>
    </source>
</evidence>
<keyword evidence="1" id="KW-0808">Transferase</keyword>
<keyword evidence="5" id="KW-1185">Reference proteome</keyword>
<dbReference type="Proteomes" id="UP001526430">
    <property type="component" value="Unassembled WGS sequence"/>
</dbReference>
<comment type="caution">
    <text evidence="4">The sequence shown here is derived from an EMBL/GenBank/DDBJ whole genome shotgun (WGS) entry which is preliminary data.</text>
</comment>
<dbReference type="SUPFAM" id="SSF53756">
    <property type="entry name" value="UDP-Glycosyltransferase/glycogen phosphorylase"/>
    <property type="match status" value="1"/>
</dbReference>
<dbReference type="Gene3D" id="3.40.50.2000">
    <property type="entry name" value="Glycogen Phosphorylase B"/>
    <property type="match status" value="2"/>
</dbReference>
<dbReference type="RefSeq" id="WP_301592141.1">
    <property type="nucleotide sequence ID" value="NZ_JAPFQI010000024.1"/>
</dbReference>
<feature type="domain" description="Glycosyltransferase subfamily 4-like N-terminal" evidence="3">
    <location>
        <begin position="159"/>
        <end position="230"/>
    </location>
</feature>
<protein>
    <submittedName>
        <fullName evidence="4">Glycosyltransferase family 4 protein</fullName>
    </submittedName>
</protein>
<dbReference type="PANTHER" id="PTHR46401">
    <property type="entry name" value="GLYCOSYLTRANSFERASE WBBK-RELATED"/>
    <property type="match status" value="1"/>
</dbReference>
<evidence type="ECO:0000256" key="1">
    <source>
        <dbReference type="ARBA" id="ARBA00022679"/>
    </source>
</evidence>
<dbReference type="InterPro" id="IPR001296">
    <property type="entry name" value="Glyco_trans_1"/>
</dbReference>
<dbReference type="Pfam" id="PF13439">
    <property type="entry name" value="Glyco_transf_4"/>
    <property type="match status" value="1"/>
</dbReference>
<sequence>MPPSSPRIWIDGFPLSHPLGTGITTYTRNMVRALRREGARAGLLFGHVLPSRLKAAEREIRFFDAVRARAPTLPGRLVRMALQPNGPWAHEIPLGGVVDRRLSAAAVYEAFSTANVPEAEEVWNARDLFGRSWVHVGLTRGLMNVRVAGAPPAVMHWMQVQPLRLRGALNVYTVHDLIPLRMPWATMERKRIWLAAARAIARDADHIITVSEHAKRDIISLLGVKEEQVTNTYQPVAPREAMADGPVAEARLRGALRLEPRGYFLFLSTVDPRKNLSRLLDAYYASGSTTPLIIVGKRGTYADEELRHLTEAGGTRSADGRVRHMGYLPRLDVDVLLRHAKALLFPSLYEGFGLPVVEAMGVGTPVLTSSTTSLPEVAGDAALLVDPLDPRAMAEAIRALDGDDALRARLAAMGPAQAALFSPERHAARLREVHARIGVKLGGVG</sequence>
<dbReference type="PANTHER" id="PTHR46401:SF2">
    <property type="entry name" value="GLYCOSYLTRANSFERASE WBBK-RELATED"/>
    <property type="match status" value="1"/>
</dbReference>
<dbReference type="Pfam" id="PF00534">
    <property type="entry name" value="Glycos_transf_1"/>
    <property type="match status" value="1"/>
</dbReference>